<protein>
    <submittedName>
        <fullName evidence="1">Uncharacterized protein</fullName>
    </submittedName>
</protein>
<comment type="caution">
    <text evidence="1">The sequence shown here is derived from an EMBL/GenBank/DDBJ whole genome shotgun (WGS) entry which is preliminary data.</text>
</comment>
<dbReference type="AlphaFoldDB" id="A0AAW2U8W8"/>
<dbReference type="PANTHER" id="PTHR33240">
    <property type="entry name" value="OS08G0508500 PROTEIN"/>
    <property type="match status" value="1"/>
</dbReference>
<sequence>MDFKDKKPAWQRVNAVYTPLTVPITQALIAVEGGRGGLRTPGNDALVITALLANYEIERVFIDSGSLADILFGEAYDQMQLGDVPLEGVDTPLYGFAGEVAHPRDMILLPLTLGTSPIRKTCLLKFLVVDIPSAYYVILGRQILNAFRAIISTYHMKIKFPVVRGVDEAQADALHTRKCYVEVIKRGKKRVLEEAPGKKTPTTRKGSNT</sequence>
<organism evidence="1">
    <name type="scientific">Sesamum radiatum</name>
    <name type="common">Black benniseed</name>
    <dbReference type="NCBI Taxonomy" id="300843"/>
    <lineage>
        <taxon>Eukaryota</taxon>
        <taxon>Viridiplantae</taxon>
        <taxon>Streptophyta</taxon>
        <taxon>Embryophyta</taxon>
        <taxon>Tracheophyta</taxon>
        <taxon>Spermatophyta</taxon>
        <taxon>Magnoliopsida</taxon>
        <taxon>eudicotyledons</taxon>
        <taxon>Gunneridae</taxon>
        <taxon>Pentapetalae</taxon>
        <taxon>asterids</taxon>
        <taxon>lamiids</taxon>
        <taxon>Lamiales</taxon>
        <taxon>Pedaliaceae</taxon>
        <taxon>Sesamum</taxon>
    </lineage>
</organism>
<dbReference type="EMBL" id="JACGWJ010000006">
    <property type="protein sequence ID" value="KAL0413329.1"/>
    <property type="molecule type" value="Genomic_DNA"/>
</dbReference>
<evidence type="ECO:0000313" key="1">
    <source>
        <dbReference type="EMBL" id="KAL0413329.1"/>
    </source>
</evidence>
<accession>A0AAW2U8W8</accession>
<dbReference type="InterPro" id="IPR021109">
    <property type="entry name" value="Peptidase_aspartic_dom_sf"/>
</dbReference>
<reference evidence="1" key="2">
    <citation type="journal article" date="2024" name="Plant">
        <title>Genomic evolution and insights into agronomic trait innovations of Sesamum species.</title>
        <authorList>
            <person name="Miao H."/>
            <person name="Wang L."/>
            <person name="Qu L."/>
            <person name="Liu H."/>
            <person name="Sun Y."/>
            <person name="Le M."/>
            <person name="Wang Q."/>
            <person name="Wei S."/>
            <person name="Zheng Y."/>
            <person name="Lin W."/>
            <person name="Duan Y."/>
            <person name="Cao H."/>
            <person name="Xiong S."/>
            <person name="Wang X."/>
            <person name="Wei L."/>
            <person name="Li C."/>
            <person name="Ma Q."/>
            <person name="Ju M."/>
            <person name="Zhao R."/>
            <person name="Li G."/>
            <person name="Mu C."/>
            <person name="Tian Q."/>
            <person name="Mei H."/>
            <person name="Zhang T."/>
            <person name="Gao T."/>
            <person name="Zhang H."/>
        </authorList>
    </citation>
    <scope>NUCLEOTIDE SEQUENCE</scope>
    <source>
        <strain evidence="1">G02</strain>
    </source>
</reference>
<reference evidence="1" key="1">
    <citation type="submission" date="2020-06" db="EMBL/GenBank/DDBJ databases">
        <authorList>
            <person name="Li T."/>
            <person name="Hu X."/>
            <person name="Zhang T."/>
            <person name="Song X."/>
            <person name="Zhang H."/>
            <person name="Dai N."/>
            <person name="Sheng W."/>
            <person name="Hou X."/>
            <person name="Wei L."/>
        </authorList>
    </citation>
    <scope>NUCLEOTIDE SEQUENCE</scope>
    <source>
        <strain evidence="1">G02</strain>
        <tissue evidence="1">Leaf</tissue>
    </source>
</reference>
<proteinExistence type="predicted"/>
<dbReference type="PANTHER" id="PTHR33240:SF8">
    <property type="entry name" value="OS03G0439900 PROTEIN"/>
    <property type="match status" value="1"/>
</dbReference>
<gene>
    <name evidence="1" type="ORF">Sradi_1534600</name>
</gene>
<name>A0AAW2U8W8_SESRA</name>
<dbReference type="Gene3D" id="2.40.70.10">
    <property type="entry name" value="Acid Proteases"/>
    <property type="match status" value="1"/>
</dbReference>